<feature type="coiled-coil region" evidence="9">
    <location>
        <begin position="1014"/>
        <end position="1041"/>
    </location>
</feature>
<feature type="compositionally biased region" description="Basic and acidic residues" evidence="10">
    <location>
        <begin position="380"/>
        <end position="390"/>
    </location>
</feature>
<keyword evidence="8" id="KW-0863">Zinc-finger</keyword>
<dbReference type="Pfam" id="PF00240">
    <property type="entry name" value="ubiquitin"/>
    <property type="match status" value="4"/>
</dbReference>
<dbReference type="PROSITE" id="PS50053">
    <property type="entry name" value="UBIQUITIN_2"/>
    <property type="match status" value="4"/>
</dbReference>
<dbReference type="CDD" id="cd01803">
    <property type="entry name" value="Ubl_ubiquitin"/>
    <property type="match status" value="4"/>
</dbReference>
<feature type="region of interest" description="Disordered" evidence="10">
    <location>
        <begin position="412"/>
        <end position="473"/>
    </location>
</feature>
<dbReference type="PRINTS" id="PR00348">
    <property type="entry name" value="UBIQUITIN"/>
</dbReference>
<keyword evidence="6" id="KW-0832">Ubl conjugation</keyword>
<keyword evidence="9" id="KW-0175">Coiled coil</keyword>
<dbReference type="Gene3D" id="3.10.20.90">
    <property type="entry name" value="Phosphatidylinositol 3-kinase Catalytic Subunit, Chain A, domain 1"/>
    <property type="match status" value="4"/>
</dbReference>
<keyword evidence="8" id="KW-0862">Zinc</keyword>
<feature type="coiled-coil region" evidence="9">
    <location>
        <begin position="936"/>
        <end position="963"/>
    </location>
</feature>
<evidence type="ECO:0000259" key="11">
    <source>
        <dbReference type="PROSITE" id="PS50053"/>
    </source>
</evidence>
<feature type="domain" description="Ubiquitin-like" evidence="11">
    <location>
        <begin position="229"/>
        <end position="304"/>
    </location>
</feature>
<dbReference type="Pfam" id="PF02148">
    <property type="entry name" value="zf-UBP"/>
    <property type="match status" value="1"/>
</dbReference>
<dbReference type="InterPro" id="IPR013083">
    <property type="entry name" value="Znf_RING/FYVE/PHD"/>
</dbReference>
<dbReference type="PANTHER" id="PTHR10666">
    <property type="entry name" value="UBIQUITIN"/>
    <property type="match status" value="1"/>
</dbReference>
<gene>
    <name evidence="14" type="ORF">C8A04DRAFT_8953</name>
</gene>
<dbReference type="SUPFAM" id="SSF54236">
    <property type="entry name" value="Ubiquitin-like"/>
    <property type="match status" value="4"/>
</dbReference>
<keyword evidence="5" id="KW-1017">Isopeptide bond</keyword>
<protein>
    <recommendedName>
        <fullName evidence="16">Polyubiquitin</fullName>
    </recommendedName>
</protein>
<dbReference type="InterPro" id="IPR029071">
    <property type="entry name" value="Ubiquitin-like_domsf"/>
</dbReference>
<evidence type="ECO:0000256" key="2">
    <source>
        <dbReference type="ARBA" id="ARBA00004496"/>
    </source>
</evidence>
<feature type="compositionally biased region" description="Basic residues" evidence="10">
    <location>
        <begin position="1078"/>
        <end position="1087"/>
    </location>
</feature>
<dbReference type="SUPFAM" id="SSF57850">
    <property type="entry name" value="RING/U-box"/>
    <property type="match status" value="2"/>
</dbReference>
<feature type="region of interest" description="Disordered" evidence="10">
    <location>
        <begin position="369"/>
        <end position="390"/>
    </location>
</feature>
<dbReference type="GO" id="GO:0008270">
    <property type="term" value="F:zinc ion binding"/>
    <property type="evidence" value="ECO:0007669"/>
    <property type="project" value="UniProtKB-KW"/>
</dbReference>
<proteinExistence type="inferred from homology"/>
<dbReference type="SMART" id="SM00213">
    <property type="entry name" value="UBQ"/>
    <property type="match status" value="4"/>
</dbReference>
<dbReference type="EMBL" id="MU853556">
    <property type="protein sequence ID" value="KAK4147553.1"/>
    <property type="molecule type" value="Genomic_DNA"/>
</dbReference>
<evidence type="ECO:0000259" key="13">
    <source>
        <dbReference type="PROSITE" id="PS50271"/>
    </source>
</evidence>
<dbReference type="InterPro" id="IPR034931">
    <property type="entry name" value="ETP1_RRM"/>
</dbReference>
<name>A0AAN6V9V6_9PEZI</name>
<comment type="caution">
    <text evidence="14">The sequence shown here is derived from an EMBL/GenBank/DDBJ whole genome shotgun (WGS) entry which is preliminary data.</text>
</comment>
<evidence type="ECO:0000313" key="14">
    <source>
        <dbReference type="EMBL" id="KAK4147553.1"/>
    </source>
</evidence>
<dbReference type="InterPro" id="IPR019954">
    <property type="entry name" value="Ubiquitin_CS"/>
</dbReference>
<dbReference type="AlphaFoldDB" id="A0AAN6V9V6"/>
<evidence type="ECO:0000256" key="5">
    <source>
        <dbReference type="ARBA" id="ARBA00022499"/>
    </source>
</evidence>
<sequence>MQIFVKTLTGKTITLEVESSDTIDNVKSKIQDKEGIPPDQQRLIFAGKQLEDGRTLSDYNIQKESTLHLVLRLRGGMQIFVKTLTGKTITLEVESSDTIDNVKSKIQDKEGIPPDQQRLIFAGKQLEDGRTLSDYNIQKESTLHLVLRLRGGMQIFVKTLTGKTITLEVESSDTIDNVKSKIQDKEGIPPDQQRLIFAGKQLEDGRTLSDYNIQKESTLHLVLRLRGGMQIFVKTLTGKTITLEVESSDTIDNVKSKIQDKEGIPPDQQRLIFAGKQLEDGRTLSDYNIQKESTLHLVLRLRGDYPRPAYSYAVTAHLAAMPPYYYHIKFELYPTPNPAAANGTEKTNAGESILPTPGASIFDELPSHPHKPHAAARPIPHNEYHDTDGRPKTYAATAAAAAAANSRVIDCGSRRGRRHKDTRVVAEEEEEEDRQAYAIRPNNGQPRSLRRSSSSPPPGSETDGIGPDQAVRDWRFGRVRLESYDLEEGNKNRNDNNNNPANMVGENNVHGAAMATPAASLGPNLGGMGLATKARYAPLETKNTEAGWGVVHLYREGEESADMKADQQGLHEGVTDEGHGKEVDTGVGGDEDGTILCIPAVPSYMSPSDFLGFVGERWRGYVSHYRMVMTSRMSRYMVLMKFRDSRNAKVWRKEFDGKPFDSIETEICHVTFIKSIIVDTPNHSGGQRKHSEANNEYFSPASPLATHLKPFPPPTPDLTELPTCAVCLERMDDTAGLMTNICQHVFHCTCLQTWKGSGCPVCRATNPKPAEEYDRDNPYSQPFGSGVSNICANCNCTDDLWICLICGNVGCGRYNGGHAKEHWKRTAHSFSLELQTQHVWDYAGDMWVHRLIRDKGDGKVVELPRNDINDRQPPGSGGRGNGGNPLQEDVVPRAKLDTIGLEYTHLLTSQLESQRVYFEEMVNKAADKAAKASAAAESASVQASEALQQLATLREEHHILRDQTIPSLERELAKEKARATKSSELARNMGKALREEKEVSAGLMKRIEHIQGESAGAGRAVEQLRAENEELKEMNRDLTMFISGQEKLKEMEKEGMVQQGELEDGTVAVPEGSGSGGGKRKGKGRKK</sequence>
<feature type="domain" description="UBP-type" evidence="13">
    <location>
        <begin position="757"/>
        <end position="867"/>
    </location>
</feature>
<dbReference type="InterPro" id="IPR000626">
    <property type="entry name" value="Ubiquitin-like_dom"/>
</dbReference>
<dbReference type="CDD" id="cd16457">
    <property type="entry name" value="RING-H2_BRAP2"/>
    <property type="match status" value="1"/>
</dbReference>
<comment type="subcellular location">
    <subcellularLocation>
        <location evidence="2">Cytoplasm</location>
    </subcellularLocation>
    <subcellularLocation>
        <location evidence="1">Nucleus</location>
    </subcellularLocation>
</comment>
<dbReference type="PROSITE" id="PS00299">
    <property type="entry name" value="UBIQUITIN_1"/>
    <property type="match status" value="4"/>
</dbReference>
<feature type="domain" description="Ubiquitin-like" evidence="11">
    <location>
        <begin position="153"/>
        <end position="228"/>
    </location>
</feature>
<dbReference type="Pfam" id="PF07576">
    <property type="entry name" value="BRAP2"/>
    <property type="match status" value="1"/>
</dbReference>
<keyword evidence="4" id="KW-0963">Cytoplasm</keyword>
<feature type="domain" description="RING-type" evidence="12">
    <location>
        <begin position="724"/>
        <end position="763"/>
    </location>
</feature>
<evidence type="ECO:0000256" key="9">
    <source>
        <dbReference type="SAM" id="Coils"/>
    </source>
</evidence>
<dbReference type="InterPro" id="IPR011422">
    <property type="entry name" value="BRAP2/ETP1_RRM"/>
</dbReference>
<keyword evidence="7" id="KW-0539">Nucleus</keyword>
<feature type="region of interest" description="Disordered" evidence="10">
    <location>
        <begin position="863"/>
        <end position="888"/>
    </location>
</feature>
<evidence type="ECO:0000256" key="1">
    <source>
        <dbReference type="ARBA" id="ARBA00004123"/>
    </source>
</evidence>
<dbReference type="SMART" id="SM00290">
    <property type="entry name" value="ZnF_UBP"/>
    <property type="match status" value="1"/>
</dbReference>
<reference evidence="14" key="1">
    <citation type="journal article" date="2023" name="Mol. Phylogenet. Evol.">
        <title>Genome-scale phylogeny and comparative genomics of the fungal order Sordariales.</title>
        <authorList>
            <person name="Hensen N."/>
            <person name="Bonometti L."/>
            <person name="Westerberg I."/>
            <person name="Brannstrom I.O."/>
            <person name="Guillou S."/>
            <person name="Cros-Aarteil S."/>
            <person name="Calhoun S."/>
            <person name="Haridas S."/>
            <person name="Kuo A."/>
            <person name="Mondo S."/>
            <person name="Pangilinan J."/>
            <person name="Riley R."/>
            <person name="LaButti K."/>
            <person name="Andreopoulos B."/>
            <person name="Lipzen A."/>
            <person name="Chen C."/>
            <person name="Yan M."/>
            <person name="Daum C."/>
            <person name="Ng V."/>
            <person name="Clum A."/>
            <person name="Steindorff A."/>
            <person name="Ohm R.A."/>
            <person name="Martin F."/>
            <person name="Silar P."/>
            <person name="Natvig D.O."/>
            <person name="Lalanne C."/>
            <person name="Gautier V."/>
            <person name="Ament-Velasquez S.L."/>
            <person name="Kruys A."/>
            <person name="Hutchinson M.I."/>
            <person name="Powell A.J."/>
            <person name="Barry K."/>
            <person name="Miller A.N."/>
            <person name="Grigoriev I.V."/>
            <person name="Debuchy R."/>
            <person name="Gladieux P."/>
            <person name="Hiltunen Thoren M."/>
            <person name="Johannesson H."/>
        </authorList>
    </citation>
    <scope>NUCLEOTIDE SEQUENCE</scope>
    <source>
        <strain evidence="14">CBS 141.50</strain>
    </source>
</reference>
<dbReference type="GO" id="GO:0005634">
    <property type="term" value="C:nucleus"/>
    <property type="evidence" value="ECO:0007669"/>
    <property type="project" value="UniProtKB-SubCell"/>
</dbReference>
<evidence type="ECO:0000256" key="4">
    <source>
        <dbReference type="ARBA" id="ARBA00022490"/>
    </source>
</evidence>
<evidence type="ECO:0000256" key="3">
    <source>
        <dbReference type="ARBA" id="ARBA00008430"/>
    </source>
</evidence>
<evidence type="ECO:0000256" key="10">
    <source>
        <dbReference type="SAM" id="MobiDB-lite"/>
    </source>
</evidence>
<dbReference type="InterPro" id="IPR001841">
    <property type="entry name" value="Znf_RING"/>
</dbReference>
<dbReference type="Proteomes" id="UP001302676">
    <property type="component" value="Unassembled WGS sequence"/>
</dbReference>
<evidence type="ECO:0008006" key="16">
    <source>
        <dbReference type="Google" id="ProtNLM"/>
    </source>
</evidence>
<accession>A0AAN6V9V6</accession>
<dbReference type="InterPro" id="IPR047243">
    <property type="entry name" value="RING-H2_BRAP2"/>
</dbReference>
<dbReference type="SMART" id="SM00184">
    <property type="entry name" value="RING"/>
    <property type="match status" value="1"/>
</dbReference>
<evidence type="ECO:0000256" key="7">
    <source>
        <dbReference type="ARBA" id="ARBA00023242"/>
    </source>
</evidence>
<evidence type="ECO:0000259" key="12">
    <source>
        <dbReference type="PROSITE" id="PS50089"/>
    </source>
</evidence>
<keyword evidence="15" id="KW-1185">Reference proteome</keyword>
<keyword evidence="8" id="KW-0479">Metal-binding</keyword>
<dbReference type="GO" id="GO:0005737">
    <property type="term" value="C:cytoplasm"/>
    <property type="evidence" value="ECO:0007669"/>
    <property type="project" value="UniProtKB-SubCell"/>
</dbReference>
<organism evidence="14 15">
    <name type="scientific">Dichotomopilus funicola</name>
    <dbReference type="NCBI Taxonomy" id="1934379"/>
    <lineage>
        <taxon>Eukaryota</taxon>
        <taxon>Fungi</taxon>
        <taxon>Dikarya</taxon>
        <taxon>Ascomycota</taxon>
        <taxon>Pezizomycotina</taxon>
        <taxon>Sordariomycetes</taxon>
        <taxon>Sordariomycetidae</taxon>
        <taxon>Sordariales</taxon>
        <taxon>Chaetomiaceae</taxon>
        <taxon>Dichotomopilus</taxon>
    </lineage>
</organism>
<dbReference type="InterPro" id="IPR019956">
    <property type="entry name" value="Ubiquitin_dom"/>
</dbReference>
<feature type="domain" description="Ubiquitin-like" evidence="11">
    <location>
        <begin position="77"/>
        <end position="152"/>
    </location>
</feature>
<feature type="region of interest" description="Disordered" evidence="10">
    <location>
        <begin position="1050"/>
        <end position="1087"/>
    </location>
</feature>
<dbReference type="GeneID" id="87821912"/>
<dbReference type="Pfam" id="PF13639">
    <property type="entry name" value="zf-RING_2"/>
    <property type="match status" value="1"/>
</dbReference>
<dbReference type="RefSeq" id="XP_062640924.1">
    <property type="nucleotide sequence ID" value="XM_062785299.1"/>
</dbReference>
<dbReference type="InterPro" id="IPR001607">
    <property type="entry name" value="Znf_UBP"/>
</dbReference>
<feature type="domain" description="Ubiquitin-like" evidence="11">
    <location>
        <begin position="1"/>
        <end position="76"/>
    </location>
</feature>
<dbReference type="PROSITE" id="PS50089">
    <property type="entry name" value="ZF_RING_2"/>
    <property type="match status" value="1"/>
</dbReference>
<evidence type="ECO:0000313" key="15">
    <source>
        <dbReference type="Proteomes" id="UP001302676"/>
    </source>
</evidence>
<reference evidence="14" key="2">
    <citation type="submission" date="2023-05" db="EMBL/GenBank/DDBJ databases">
        <authorList>
            <consortium name="Lawrence Berkeley National Laboratory"/>
            <person name="Steindorff A."/>
            <person name="Hensen N."/>
            <person name="Bonometti L."/>
            <person name="Westerberg I."/>
            <person name="Brannstrom I.O."/>
            <person name="Guillou S."/>
            <person name="Cros-Aarteil S."/>
            <person name="Calhoun S."/>
            <person name="Haridas S."/>
            <person name="Kuo A."/>
            <person name="Mondo S."/>
            <person name="Pangilinan J."/>
            <person name="Riley R."/>
            <person name="Labutti K."/>
            <person name="Andreopoulos B."/>
            <person name="Lipzen A."/>
            <person name="Chen C."/>
            <person name="Yanf M."/>
            <person name="Daum C."/>
            <person name="Ng V."/>
            <person name="Clum A."/>
            <person name="Ohm R."/>
            <person name="Martin F."/>
            <person name="Silar P."/>
            <person name="Natvig D."/>
            <person name="Lalanne C."/>
            <person name="Gautier V."/>
            <person name="Ament-Velasquez S.L."/>
            <person name="Kruys A."/>
            <person name="Hutchinson M.I."/>
            <person name="Powell A.J."/>
            <person name="Barry K."/>
            <person name="Miller A.N."/>
            <person name="Grigoriev I.V."/>
            <person name="Debuchy R."/>
            <person name="Gladieux P."/>
            <person name="Thoren M.H."/>
            <person name="Johannesson H."/>
        </authorList>
    </citation>
    <scope>NUCLEOTIDE SEQUENCE</scope>
    <source>
        <strain evidence="14">CBS 141.50</strain>
    </source>
</reference>
<dbReference type="PROSITE" id="PS50271">
    <property type="entry name" value="ZF_UBP"/>
    <property type="match status" value="1"/>
</dbReference>
<dbReference type="CDD" id="cd12717">
    <property type="entry name" value="RRM_ETP1"/>
    <property type="match status" value="1"/>
</dbReference>
<dbReference type="FunFam" id="3.10.20.90:FF:000004">
    <property type="entry name" value="Polyubiquitin Ubiquitin"/>
    <property type="match status" value="4"/>
</dbReference>
<evidence type="ECO:0000256" key="6">
    <source>
        <dbReference type="ARBA" id="ARBA00022843"/>
    </source>
</evidence>
<comment type="similarity">
    <text evidence="3">Belongs to the ubiquitin family.</text>
</comment>
<dbReference type="Gene3D" id="3.30.40.10">
    <property type="entry name" value="Zinc/RING finger domain, C3HC4 (zinc finger)"/>
    <property type="match status" value="2"/>
</dbReference>
<evidence type="ECO:0000256" key="8">
    <source>
        <dbReference type="PROSITE-ProRule" id="PRU00502"/>
    </source>
</evidence>
<dbReference type="InterPro" id="IPR050158">
    <property type="entry name" value="Ubiquitin_ubiquitin-like"/>
</dbReference>